<sequence>MYSRVKNSLLPILKSSYRVALLLACMHKWRTQSDDSCGMFFCHANWRGEVHLLPDTVPHKLLLFLHY</sequence>
<dbReference type="AlphaFoldDB" id="A0AAD4SLS2"/>
<evidence type="ECO:0000313" key="2">
    <source>
        <dbReference type="Proteomes" id="UP001202328"/>
    </source>
</evidence>
<evidence type="ECO:0000313" key="1">
    <source>
        <dbReference type="EMBL" id="KAI3911991.1"/>
    </source>
</evidence>
<protein>
    <submittedName>
        <fullName evidence="1">Uncharacterized protein</fullName>
    </submittedName>
</protein>
<reference evidence="1" key="1">
    <citation type="submission" date="2022-04" db="EMBL/GenBank/DDBJ databases">
        <title>A functionally conserved STORR gene fusion in Papaver species that diverged 16.8 million years ago.</title>
        <authorList>
            <person name="Catania T."/>
        </authorList>
    </citation>
    <scope>NUCLEOTIDE SEQUENCE</scope>
    <source>
        <strain evidence="1">S-188037</strain>
    </source>
</reference>
<keyword evidence="2" id="KW-1185">Reference proteome</keyword>
<gene>
    <name evidence="1" type="ORF">MKW98_010935</name>
</gene>
<proteinExistence type="predicted"/>
<dbReference type="EMBL" id="JAJJMB010009862">
    <property type="protein sequence ID" value="KAI3911991.1"/>
    <property type="molecule type" value="Genomic_DNA"/>
</dbReference>
<name>A0AAD4SLS2_9MAGN</name>
<accession>A0AAD4SLS2</accession>
<comment type="caution">
    <text evidence="1">The sequence shown here is derived from an EMBL/GenBank/DDBJ whole genome shotgun (WGS) entry which is preliminary data.</text>
</comment>
<dbReference type="Proteomes" id="UP001202328">
    <property type="component" value="Unassembled WGS sequence"/>
</dbReference>
<organism evidence="1 2">
    <name type="scientific">Papaver atlanticum</name>
    <dbReference type="NCBI Taxonomy" id="357466"/>
    <lineage>
        <taxon>Eukaryota</taxon>
        <taxon>Viridiplantae</taxon>
        <taxon>Streptophyta</taxon>
        <taxon>Embryophyta</taxon>
        <taxon>Tracheophyta</taxon>
        <taxon>Spermatophyta</taxon>
        <taxon>Magnoliopsida</taxon>
        <taxon>Ranunculales</taxon>
        <taxon>Papaveraceae</taxon>
        <taxon>Papaveroideae</taxon>
        <taxon>Papaver</taxon>
    </lineage>
</organism>